<sequence length="266" mass="26871">MLRTYPVLERLPAAALKSKAAALGTALRADRREVGAVLCRSPRALGASMEVLSERLGALHAALVAADPVLACCSEAGSAGGVTGGDLAGGGWGSDIVINGATGASRDALRALLLRLPWLLTLSPRELEARLGRLEAALGVPREQVVGAIRRHPPLLQSANALAAKLSTLGELMGCTAGDGTAGDGNIGGKEIQMRPAPAAVDAALRHPELLCFSSRGLRTRFAALQEASGLPTASIAAALREQPQLLVAGGSASAGGGFGSCLHGT</sequence>
<dbReference type="InterPro" id="IPR038538">
    <property type="entry name" value="MTERF_sf"/>
</dbReference>
<dbReference type="EMBL" id="BDRX01000048">
    <property type="protein sequence ID" value="GBF94116.1"/>
    <property type="molecule type" value="Genomic_DNA"/>
</dbReference>
<protein>
    <submittedName>
        <fullName evidence="1">Uncharacterized protein</fullName>
    </submittedName>
</protein>
<accession>A0A2V0P2N7</accession>
<dbReference type="Gene3D" id="1.25.70.10">
    <property type="entry name" value="Transcription termination factor 3, mitochondrial"/>
    <property type="match status" value="1"/>
</dbReference>
<dbReference type="AlphaFoldDB" id="A0A2V0P2N7"/>
<reference evidence="1 2" key="1">
    <citation type="journal article" date="2018" name="Sci. Rep.">
        <title>Raphidocelis subcapitata (=Pseudokirchneriella subcapitata) provides an insight into genome evolution and environmental adaptations in the Sphaeropleales.</title>
        <authorList>
            <person name="Suzuki S."/>
            <person name="Yamaguchi H."/>
            <person name="Nakajima N."/>
            <person name="Kawachi M."/>
        </authorList>
    </citation>
    <scope>NUCLEOTIDE SEQUENCE [LARGE SCALE GENOMIC DNA]</scope>
    <source>
        <strain evidence="1 2">NIES-35</strain>
    </source>
</reference>
<dbReference type="InParanoid" id="A0A2V0P2N7"/>
<proteinExistence type="predicted"/>
<evidence type="ECO:0000313" key="2">
    <source>
        <dbReference type="Proteomes" id="UP000247498"/>
    </source>
</evidence>
<comment type="caution">
    <text evidence="1">The sequence shown here is derived from an EMBL/GenBank/DDBJ whole genome shotgun (WGS) entry which is preliminary data.</text>
</comment>
<organism evidence="1 2">
    <name type="scientific">Raphidocelis subcapitata</name>
    <dbReference type="NCBI Taxonomy" id="307507"/>
    <lineage>
        <taxon>Eukaryota</taxon>
        <taxon>Viridiplantae</taxon>
        <taxon>Chlorophyta</taxon>
        <taxon>core chlorophytes</taxon>
        <taxon>Chlorophyceae</taxon>
        <taxon>CS clade</taxon>
        <taxon>Sphaeropleales</taxon>
        <taxon>Selenastraceae</taxon>
        <taxon>Raphidocelis</taxon>
    </lineage>
</organism>
<name>A0A2V0P2N7_9CHLO</name>
<keyword evidence="2" id="KW-1185">Reference proteome</keyword>
<evidence type="ECO:0000313" key="1">
    <source>
        <dbReference type="EMBL" id="GBF94116.1"/>
    </source>
</evidence>
<dbReference type="Proteomes" id="UP000247498">
    <property type="component" value="Unassembled WGS sequence"/>
</dbReference>
<gene>
    <name evidence="1" type="ORF">Rsub_07103</name>
</gene>